<evidence type="ECO:0000313" key="16">
    <source>
        <dbReference type="Proteomes" id="UP001142610"/>
    </source>
</evidence>
<reference evidence="15" key="1">
    <citation type="submission" date="2022-07" db="EMBL/GenBank/DDBJ databases">
        <title>Parvularcula maris sp. nov., an algicidal bacterium isolated from seawater.</title>
        <authorList>
            <person name="Li F."/>
        </authorList>
    </citation>
    <scope>NUCLEOTIDE SEQUENCE</scope>
    <source>
        <strain evidence="15">BGMRC 0090</strain>
    </source>
</reference>
<dbReference type="GO" id="GO:0071555">
    <property type="term" value="P:cell wall organization"/>
    <property type="evidence" value="ECO:0007669"/>
    <property type="project" value="UniProtKB-KW"/>
</dbReference>
<keyword evidence="5 10" id="KW-0067">ATP-binding</keyword>
<keyword evidence="2 10" id="KW-0436">Ligase</keyword>
<dbReference type="NCBIfam" id="TIGR01143">
    <property type="entry name" value="murF"/>
    <property type="match status" value="1"/>
</dbReference>
<dbReference type="InterPro" id="IPR036615">
    <property type="entry name" value="Mur_ligase_C_dom_sf"/>
</dbReference>
<dbReference type="InterPro" id="IPR000713">
    <property type="entry name" value="Mur_ligase_N"/>
</dbReference>
<dbReference type="InterPro" id="IPR036565">
    <property type="entry name" value="Mur-like_cat_sf"/>
</dbReference>
<comment type="pathway">
    <text evidence="10 11">Cell wall biogenesis; peptidoglycan biosynthesis.</text>
</comment>
<dbReference type="Pfam" id="PF01225">
    <property type="entry name" value="Mur_ligase"/>
    <property type="match status" value="1"/>
</dbReference>
<feature type="domain" description="Mur ligase central" evidence="14">
    <location>
        <begin position="106"/>
        <end position="295"/>
    </location>
</feature>
<dbReference type="GO" id="GO:0005737">
    <property type="term" value="C:cytoplasm"/>
    <property type="evidence" value="ECO:0007669"/>
    <property type="project" value="UniProtKB-SubCell"/>
</dbReference>
<dbReference type="PANTHER" id="PTHR43024">
    <property type="entry name" value="UDP-N-ACETYLMURAMOYL-TRIPEPTIDE--D-ALANYL-D-ALANINE LIGASE"/>
    <property type="match status" value="1"/>
</dbReference>
<evidence type="ECO:0000256" key="9">
    <source>
        <dbReference type="ARBA" id="ARBA00023316"/>
    </source>
</evidence>
<dbReference type="SUPFAM" id="SSF63418">
    <property type="entry name" value="MurE/MurF N-terminal domain"/>
    <property type="match status" value="1"/>
</dbReference>
<comment type="function">
    <text evidence="10 11">Involved in cell wall formation. Catalyzes the final step in the synthesis of UDP-N-acetylmuramoyl-pentapeptide, the precursor of murein.</text>
</comment>
<dbReference type="GO" id="GO:0008360">
    <property type="term" value="P:regulation of cell shape"/>
    <property type="evidence" value="ECO:0007669"/>
    <property type="project" value="UniProtKB-KW"/>
</dbReference>
<dbReference type="GO" id="GO:0009252">
    <property type="term" value="P:peptidoglycan biosynthetic process"/>
    <property type="evidence" value="ECO:0007669"/>
    <property type="project" value="UniProtKB-UniRule"/>
</dbReference>
<dbReference type="InterPro" id="IPR035911">
    <property type="entry name" value="MurE/MurF_N"/>
</dbReference>
<dbReference type="PANTHER" id="PTHR43024:SF1">
    <property type="entry name" value="UDP-N-ACETYLMURAMOYL-TRIPEPTIDE--D-ALANYL-D-ALANINE LIGASE"/>
    <property type="match status" value="1"/>
</dbReference>
<keyword evidence="8 10" id="KW-0131">Cell cycle</keyword>
<gene>
    <name evidence="10" type="primary">murF</name>
    <name evidence="15" type="ORF">NOG11_06710</name>
</gene>
<evidence type="ECO:0000256" key="4">
    <source>
        <dbReference type="ARBA" id="ARBA00022741"/>
    </source>
</evidence>
<dbReference type="EC" id="6.3.2.10" evidence="10 11"/>
<keyword evidence="9 10" id="KW-0961">Cell wall biogenesis/degradation</keyword>
<dbReference type="InterPro" id="IPR004101">
    <property type="entry name" value="Mur_ligase_C"/>
</dbReference>
<name>A0A9X2L8W9_9PROT</name>
<comment type="caution">
    <text evidence="15">The sequence shown here is derived from an EMBL/GenBank/DDBJ whole genome shotgun (WGS) entry which is preliminary data.</text>
</comment>
<evidence type="ECO:0000256" key="7">
    <source>
        <dbReference type="ARBA" id="ARBA00022984"/>
    </source>
</evidence>
<dbReference type="EMBL" id="JANIBC010000003">
    <property type="protein sequence ID" value="MCQ8185079.1"/>
    <property type="molecule type" value="Genomic_DNA"/>
</dbReference>
<evidence type="ECO:0000256" key="5">
    <source>
        <dbReference type="ARBA" id="ARBA00022840"/>
    </source>
</evidence>
<proteinExistence type="inferred from homology"/>
<comment type="catalytic activity">
    <reaction evidence="10 11">
        <text>D-alanyl-D-alanine + UDP-N-acetyl-alpha-D-muramoyl-L-alanyl-gamma-D-glutamyl-meso-2,6-diaminopimelate + ATP = UDP-N-acetyl-alpha-D-muramoyl-L-alanyl-gamma-D-glutamyl-meso-2,6-diaminopimeloyl-D-alanyl-D-alanine + ADP + phosphate + H(+)</text>
        <dbReference type="Rhea" id="RHEA:28374"/>
        <dbReference type="ChEBI" id="CHEBI:15378"/>
        <dbReference type="ChEBI" id="CHEBI:30616"/>
        <dbReference type="ChEBI" id="CHEBI:43474"/>
        <dbReference type="ChEBI" id="CHEBI:57822"/>
        <dbReference type="ChEBI" id="CHEBI:61386"/>
        <dbReference type="ChEBI" id="CHEBI:83905"/>
        <dbReference type="ChEBI" id="CHEBI:456216"/>
        <dbReference type="EC" id="6.3.2.10"/>
    </reaction>
</comment>
<keyword evidence="6 10" id="KW-0133">Cell shape</keyword>
<keyword evidence="1 10" id="KW-0963">Cytoplasm</keyword>
<evidence type="ECO:0000256" key="10">
    <source>
        <dbReference type="HAMAP-Rule" id="MF_02019"/>
    </source>
</evidence>
<dbReference type="Gene3D" id="3.40.1390.10">
    <property type="entry name" value="MurE/MurF, N-terminal domain"/>
    <property type="match status" value="1"/>
</dbReference>
<feature type="binding site" evidence="10">
    <location>
        <begin position="108"/>
        <end position="114"/>
    </location>
    <ligand>
        <name>ATP</name>
        <dbReference type="ChEBI" id="CHEBI:30616"/>
    </ligand>
</feature>
<evidence type="ECO:0000256" key="1">
    <source>
        <dbReference type="ARBA" id="ARBA00022490"/>
    </source>
</evidence>
<evidence type="ECO:0000256" key="8">
    <source>
        <dbReference type="ARBA" id="ARBA00023306"/>
    </source>
</evidence>
<sequence length="457" mass="47389">MTGKLFEAYQVAAATGGELCGGEDWSIGGLSIDTRGIRPGDLFVALEAERDGHDFASQAFEKGAAAALVSKSIEVGPYVLVPDTLRAAERLAGAARDRSFAPLIGVTGSAGKTTTKEMLRAALTPLGEIHAAQKSFNNHIGVPLTLAELPPTAKAGVFEMGMNHAGEIRGLTSLVRPHIALITTVAEAHLEFLGSMEGIADAKAEIAEGLRPGGTMILPADSPYLPRLLQRCEEAGVGNIQTFGRKGEHARLTGAEPAEGGMNVAAVVLGEEVRFLLAAEGEHMATNALAALLAALKAGVSVQDAAAALSTFSTGAGRGERFQLQLGERTVTVLDESYNANPASMRASLGVLGRAPGRKVAVLGEMRELGDTAPQLHAGLAEAASVADIVHTAGPMMLHLREALPEAKRGTHGENANDLLQPLLDDLHEADTVLFKGSNASKVGPLLGALLKAGRKV</sequence>
<dbReference type="Gene3D" id="3.90.190.20">
    <property type="entry name" value="Mur ligase, C-terminal domain"/>
    <property type="match status" value="1"/>
</dbReference>
<dbReference type="InterPro" id="IPR013221">
    <property type="entry name" value="Mur_ligase_cen"/>
</dbReference>
<comment type="similarity">
    <text evidence="10">Belongs to the MurCDEF family. MurF subfamily.</text>
</comment>
<organism evidence="15 16">
    <name type="scientific">Parvularcula maris</name>
    <dbReference type="NCBI Taxonomy" id="2965077"/>
    <lineage>
        <taxon>Bacteria</taxon>
        <taxon>Pseudomonadati</taxon>
        <taxon>Pseudomonadota</taxon>
        <taxon>Alphaproteobacteria</taxon>
        <taxon>Parvularculales</taxon>
        <taxon>Parvularculaceae</taxon>
        <taxon>Parvularcula</taxon>
    </lineage>
</organism>
<keyword evidence="4 10" id="KW-0547">Nucleotide-binding</keyword>
<evidence type="ECO:0000256" key="2">
    <source>
        <dbReference type="ARBA" id="ARBA00022598"/>
    </source>
</evidence>
<evidence type="ECO:0000256" key="11">
    <source>
        <dbReference type="RuleBase" id="RU004136"/>
    </source>
</evidence>
<dbReference type="SUPFAM" id="SSF53623">
    <property type="entry name" value="MurD-like peptide ligases, catalytic domain"/>
    <property type="match status" value="1"/>
</dbReference>
<evidence type="ECO:0000256" key="3">
    <source>
        <dbReference type="ARBA" id="ARBA00022618"/>
    </source>
</evidence>
<evidence type="ECO:0000256" key="6">
    <source>
        <dbReference type="ARBA" id="ARBA00022960"/>
    </source>
</evidence>
<feature type="domain" description="Mur ligase N-terminal catalytic" evidence="12">
    <location>
        <begin position="27"/>
        <end position="74"/>
    </location>
</feature>
<evidence type="ECO:0000259" key="12">
    <source>
        <dbReference type="Pfam" id="PF01225"/>
    </source>
</evidence>
<feature type="domain" description="Mur ligase C-terminal" evidence="13">
    <location>
        <begin position="321"/>
        <end position="438"/>
    </location>
</feature>
<keyword evidence="16" id="KW-1185">Reference proteome</keyword>
<dbReference type="HAMAP" id="MF_02019">
    <property type="entry name" value="MurF"/>
    <property type="match status" value="1"/>
</dbReference>
<evidence type="ECO:0000313" key="15">
    <source>
        <dbReference type="EMBL" id="MCQ8185079.1"/>
    </source>
</evidence>
<evidence type="ECO:0000259" key="13">
    <source>
        <dbReference type="Pfam" id="PF02875"/>
    </source>
</evidence>
<dbReference type="InterPro" id="IPR005863">
    <property type="entry name" value="UDP-N-AcMur_synth"/>
</dbReference>
<keyword evidence="7 10" id="KW-0573">Peptidoglycan synthesis</keyword>
<dbReference type="SUPFAM" id="SSF53244">
    <property type="entry name" value="MurD-like peptide ligases, peptide-binding domain"/>
    <property type="match status" value="1"/>
</dbReference>
<dbReference type="GO" id="GO:0051301">
    <property type="term" value="P:cell division"/>
    <property type="evidence" value="ECO:0007669"/>
    <property type="project" value="UniProtKB-KW"/>
</dbReference>
<dbReference type="GO" id="GO:0047480">
    <property type="term" value="F:UDP-N-acetylmuramoyl-tripeptide-D-alanyl-D-alanine ligase activity"/>
    <property type="evidence" value="ECO:0007669"/>
    <property type="project" value="UniProtKB-UniRule"/>
</dbReference>
<dbReference type="GO" id="GO:0005524">
    <property type="term" value="F:ATP binding"/>
    <property type="evidence" value="ECO:0007669"/>
    <property type="project" value="UniProtKB-UniRule"/>
</dbReference>
<dbReference type="AlphaFoldDB" id="A0A9X2L8W9"/>
<dbReference type="Pfam" id="PF02875">
    <property type="entry name" value="Mur_ligase_C"/>
    <property type="match status" value="1"/>
</dbReference>
<comment type="subcellular location">
    <subcellularLocation>
        <location evidence="10 11">Cytoplasm</location>
    </subcellularLocation>
</comment>
<accession>A0A9X2L8W9</accession>
<evidence type="ECO:0000259" key="14">
    <source>
        <dbReference type="Pfam" id="PF08245"/>
    </source>
</evidence>
<protein>
    <recommendedName>
        <fullName evidence="10 11">UDP-N-acetylmuramoyl-tripeptide--D-alanyl-D-alanine ligase</fullName>
        <ecNumber evidence="10 11">6.3.2.10</ecNumber>
    </recommendedName>
    <alternativeName>
        <fullName evidence="10">D-alanyl-D-alanine-adding enzyme</fullName>
    </alternativeName>
</protein>
<dbReference type="Proteomes" id="UP001142610">
    <property type="component" value="Unassembled WGS sequence"/>
</dbReference>
<keyword evidence="3 10" id="KW-0132">Cell division</keyword>
<dbReference type="InterPro" id="IPR051046">
    <property type="entry name" value="MurCDEF_CellWall_CoF430Synth"/>
</dbReference>
<dbReference type="Pfam" id="PF08245">
    <property type="entry name" value="Mur_ligase_M"/>
    <property type="match status" value="1"/>
</dbReference>
<dbReference type="RefSeq" id="WP_256618940.1">
    <property type="nucleotide sequence ID" value="NZ_JANIBC010000003.1"/>
</dbReference>
<dbReference type="Gene3D" id="3.40.1190.10">
    <property type="entry name" value="Mur-like, catalytic domain"/>
    <property type="match status" value="1"/>
</dbReference>